<sequence>MKVFAVFLFLAVALCLFKDSNAQYNSNTQYNSYPRYNPNPQYNPNAQRPRQSPGRPIGRNGICPNVDGIAGACVFDPNVNCLDDRRCGPNQKCCSVGCGSECLRVYP</sequence>
<gene>
    <name evidence="4" type="ORF">AFUS01_LOCUS43808</name>
</gene>
<dbReference type="InterPro" id="IPR036645">
    <property type="entry name" value="Elafin-like_sf"/>
</dbReference>
<accession>A0A8J2Q583</accession>
<evidence type="ECO:0000313" key="4">
    <source>
        <dbReference type="EMBL" id="CAG7834286.1"/>
    </source>
</evidence>
<reference evidence="4" key="1">
    <citation type="submission" date="2021-06" db="EMBL/GenBank/DDBJ databases">
        <authorList>
            <person name="Hodson N. C."/>
            <person name="Mongue J. A."/>
            <person name="Jaron S. K."/>
        </authorList>
    </citation>
    <scope>NUCLEOTIDE SEQUENCE</scope>
</reference>
<dbReference type="EMBL" id="CAJVCH010570176">
    <property type="protein sequence ID" value="CAG7834286.1"/>
    <property type="molecule type" value="Genomic_DNA"/>
</dbReference>
<feature type="signal peptide" evidence="2">
    <location>
        <begin position="1"/>
        <end position="22"/>
    </location>
</feature>
<dbReference type="AlphaFoldDB" id="A0A8J2Q583"/>
<dbReference type="GO" id="GO:0005576">
    <property type="term" value="C:extracellular region"/>
    <property type="evidence" value="ECO:0007669"/>
    <property type="project" value="InterPro"/>
</dbReference>
<dbReference type="InterPro" id="IPR008197">
    <property type="entry name" value="WAP_dom"/>
</dbReference>
<feature type="chain" id="PRO_5035260623" description="WAP domain-containing protein" evidence="2">
    <location>
        <begin position="23"/>
        <end position="107"/>
    </location>
</feature>
<name>A0A8J2Q583_9HEXA</name>
<feature type="region of interest" description="Disordered" evidence="1">
    <location>
        <begin position="28"/>
        <end position="59"/>
    </location>
</feature>
<dbReference type="PROSITE" id="PS51390">
    <property type="entry name" value="WAP"/>
    <property type="match status" value="1"/>
</dbReference>
<keyword evidence="5" id="KW-1185">Reference proteome</keyword>
<dbReference type="GO" id="GO:0030414">
    <property type="term" value="F:peptidase inhibitor activity"/>
    <property type="evidence" value="ECO:0007669"/>
    <property type="project" value="InterPro"/>
</dbReference>
<feature type="compositionally biased region" description="Low complexity" evidence="1">
    <location>
        <begin position="29"/>
        <end position="51"/>
    </location>
</feature>
<feature type="domain" description="WAP" evidence="3">
    <location>
        <begin position="56"/>
        <end position="107"/>
    </location>
</feature>
<dbReference type="Gene3D" id="4.10.75.10">
    <property type="entry name" value="Elafin-like"/>
    <property type="match status" value="1"/>
</dbReference>
<protein>
    <recommendedName>
        <fullName evidence="3">WAP domain-containing protein</fullName>
    </recommendedName>
</protein>
<dbReference type="Proteomes" id="UP000708208">
    <property type="component" value="Unassembled WGS sequence"/>
</dbReference>
<evidence type="ECO:0000313" key="5">
    <source>
        <dbReference type="Proteomes" id="UP000708208"/>
    </source>
</evidence>
<dbReference type="OrthoDB" id="6060011at2759"/>
<dbReference type="Pfam" id="PF00095">
    <property type="entry name" value="WAP"/>
    <property type="match status" value="1"/>
</dbReference>
<proteinExistence type="predicted"/>
<evidence type="ECO:0000259" key="3">
    <source>
        <dbReference type="PROSITE" id="PS51390"/>
    </source>
</evidence>
<comment type="caution">
    <text evidence="4">The sequence shown here is derived from an EMBL/GenBank/DDBJ whole genome shotgun (WGS) entry which is preliminary data.</text>
</comment>
<evidence type="ECO:0000256" key="2">
    <source>
        <dbReference type="SAM" id="SignalP"/>
    </source>
</evidence>
<keyword evidence="2" id="KW-0732">Signal</keyword>
<evidence type="ECO:0000256" key="1">
    <source>
        <dbReference type="SAM" id="MobiDB-lite"/>
    </source>
</evidence>
<organism evidence="4 5">
    <name type="scientific">Allacma fusca</name>
    <dbReference type="NCBI Taxonomy" id="39272"/>
    <lineage>
        <taxon>Eukaryota</taxon>
        <taxon>Metazoa</taxon>
        <taxon>Ecdysozoa</taxon>
        <taxon>Arthropoda</taxon>
        <taxon>Hexapoda</taxon>
        <taxon>Collembola</taxon>
        <taxon>Symphypleona</taxon>
        <taxon>Sminthuridae</taxon>
        <taxon>Allacma</taxon>
    </lineage>
</organism>